<protein>
    <submittedName>
        <fullName evidence="1">Uncharacterized protein</fullName>
    </submittedName>
</protein>
<gene>
    <name evidence="1" type="ORF">EVA_11017</name>
</gene>
<reference evidence="1" key="1">
    <citation type="journal article" date="2012" name="PLoS ONE">
        <title>Gene sets for utilization of primary and secondary nutrition supplies in the distal gut of endangered iberian lynx.</title>
        <authorList>
            <person name="Alcaide M."/>
            <person name="Messina E."/>
            <person name="Richter M."/>
            <person name="Bargiela R."/>
            <person name="Peplies J."/>
            <person name="Huws S.A."/>
            <person name="Newbold C.J."/>
            <person name="Golyshin P.N."/>
            <person name="Simon M.A."/>
            <person name="Lopez G."/>
            <person name="Yakimov M.M."/>
            <person name="Ferrer M."/>
        </authorList>
    </citation>
    <scope>NUCLEOTIDE SEQUENCE</scope>
</reference>
<evidence type="ECO:0000313" key="1">
    <source>
        <dbReference type="EMBL" id="EJX00874.1"/>
    </source>
</evidence>
<comment type="caution">
    <text evidence="1">The sequence shown here is derived from an EMBL/GenBank/DDBJ whole genome shotgun (WGS) entry which is preliminary data.</text>
</comment>
<organism evidence="1">
    <name type="scientific">gut metagenome</name>
    <dbReference type="NCBI Taxonomy" id="749906"/>
    <lineage>
        <taxon>unclassified sequences</taxon>
        <taxon>metagenomes</taxon>
        <taxon>organismal metagenomes</taxon>
    </lineage>
</organism>
<accession>J9G1Z2</accession>
<sequence>MKKNKCKKMLMEIYGLNENFFKEIDQSIKHNCRNANDIRTYFIMFQGFSQELMMLVGNLMKWKFRVPGFIEKDTLYVYSENHQRHCEQEHLETG</sequence>
<proteinExistence type="predicted"/>
<dbReference type="EMBL" id="AMCI01003195">
    <property type="protein sequence ID" value="EJX00874.1"/>
    <property type="molecule type" value="Genomic_DNA"/>
</dbReference>
<dbReference type="AlphaFoldDB" id="J9G1Z2"/>
<name>J9G1Z2_9ZZZZ</name>